<gene>
    <name evidence="3" type="ORF">PMAYCL1PPCAC_04200</name>
</gene>
<evidence type="ECO:0000259" key="2">
    <source>
        <dbReference type="Pfam" id="PF04155"/>
    </source>
</evidence>
<sequence length="101" mass="11427">FQPCNIQLIASKLQLAAQGKFNTSFETLVGYDDFAQKVNFRGDLVCKIELGNRFMAAYATNSDAYNHDLGGQRREKREANGEFEWSSGTEDSWHSVHSTFL</sequence>
<keyword evidence="4" id="KW-1185">Reference proteome</keyword>
<dbReference type="Proteomes" id="UP001328107">
    <property type="component" value="Unassembled WGS sequence"/>
</dbReference>
<dbReference type="InterPro" id="IPR007284">
    <property type="entry name" value="Ground-like_dom"/>
</dbReference>
<feature type="non-terminal residue" evidence="3">
    <location>
        <position position="1"/>
    </location>
</feature>
<dbReference type="AlphaFoldDB" id="A0AAN4ZBL3"/>
<protein>
    <recommendedName>
        <fullName evidence="2">Ground-like domain-containing protein</fullName>
    </recommendedName>
</protein>
<evidence type="ECO:0000313" key="3">
    <source>
        <dbReference type="EMBL" id="GMR34005.1"/>
    </source>
</evidence>
<accession>A0AAN4ZBL3</accession>
<feature type="compositionally biased region" description="Basic and acidic residues" evidence="1">
    <location>
        <begin position="70"/>
        <end position="80"/>
    </location>
</feature>
<dbReference type="Pfam" id="PF04155">
    <property type="entry name" value="Ground-like"/>
    <property type="match status" value="1"/>
</dbReference>
<dbReference type="PANTHER" id="PTHR31967">
    <property type="entry name" value="GROUNDHOG (HEDGEHOG-LIKE FAMILY)-RELATED"/>
    <property type="match status" value="1"/>
</dbReference>
<reference evidence="4" key="1">
    <citation type="submission" date="2022-10" db="EMBL/GenBank/DDBJ databases">
        <title>Genome assembly of Pristionchus species.</title>
        <authorList>
            <person name="Yoshida K."/>
            <person name="Sommer R.J."/>
        </authorList>
    </citation>
    <scope>NUCLEOTIDE SEQUENCE [LARGE SCALE GENOMIC DNA]</scope>
    <source>
        <strain evidence="4">RS5460</strain>
    </source>
</reference>
<organism evidence="3 4">
    <name type="scientific">Pristionchus mayeri</name>
    <dbReference type="NCBI Taxonomy" id="1317129"/>
    <lineage>
        <taxon>Eukaryota</taxon>
        <taxon>Metazoa</taxon>
        <taxon>Ecdysozoa</taxon>
        <taxon>Nematoda</taxon>
        <taxon>Chromadorea</taxon>
        <taxon>Rhabditida</taxon>
        <taxon>Rhabditina</taxon>
        <taxon>Diplogasteromorpha</taxon>
        <taxon>Diplogasteroidea</taxon>
        <taxon>Neodiplogasteridae</taxon>
        <taxon>Pristionchus</taxon>
    </lineage>
</organism>
<feature type="domain" description="Ground-like" evidence="2">
    <location>
        <begin position="2"/>
        <end position="58"/>
    </location>
</feature>
<proteinExistence type="predicted"/>
<comment type="caution">
    <text evidence="3">The sequence shown here is derived from an EMBL/GenBank/DDBJ whole genome shotgun (WGS) entry which is preliminary data.</text>
</comment>
<evidence type="ECO:0000313" key="4">
    <source>
        <dbReference type="Proteomes" id="UP001328107"/>
    </source>
</evidence>
<feature type="region of interest" description="Disordered" evidence="1">
    <location>
        <begin position="64"/>
        <end position="91"/>
    </location>
</feature>
<name>A0AAN4ZBL3_9BILA</name>
<evidence type="ECO:0000256" key="1">
    <source>
        <dbReference type="SAM" id="MobiDB-lite"/>
    </source>
</evidence>
<dbReference type="PANTHER" id="PTHR31967:SF14">
    <property type="entry name" value="GROUND-LIKE DOMAIN-CONTAINING PROTEIN"/>
    <property type="match status" value="1"/>
</dbReference>
<dbReference type="EMBL" id="BTRK01000001">
    <property type="protein sequence ID" value="GMR34005.1"/>
    <property type="molecule type" value="Genomic_DNA"/>
</dbReference>